<gene>
    <name evidence="6" type="ORF">CDD81_6456</name>
</gene>
<dbReference type="PROSITE" id="PS51387">
    <property type="entry name" value="FAD_PCMH"/>
    <property type="match status" value="1"/>
</dbReference>
<dbReference type="GO" id="GO:0071949">
    <property type="term" value="F:FAD binding"/>
    <property type="evidence" value="ECO:0007669"/>
    <property type="project" value="InterPro"/>
</dbReference>
<dbReference type="Proteomes" id="UP000226192">
    <property type="component" value="Unassembled WGS sequence"/>
</dbReference>
<evidence type="ECO:0000256" key="3">
    <source>
        <dbReference type="ARBA" id="ARBA00022827"/>
    </source>
</evidence>
<dbReference type="EMBL" id="NJET01000006">
    <property type="protein sequence ID" value="PHH66619.1"/>
    <property type="molecule type" value="Genomic_DNA"/>
</dbReference>
<protein>
    <recommendedName>
        <fullName evidence="5">FAD-binding PCMH-type domain-containing protein</fullName>
    </recommendedName>
</protein>
<dbReference type="OrthoDB" id="2151789at2759"/>
<dbReference type="InterPro" id="IPR016166">
    <property type="entry name" value="FAD-bd_PCMH"/>
</dbReference>
<evidence type="ECO:0000256" key="2">
    <source>
        <dbReference type="ARBA" id="ARBA00022630"/>
    </source>
</evidence>
<keyword evidence="2" id="KW-0285">Flavoprotein</keyword>
<dbReference type="InterPro" id="IPR036318">
    <property type="entry name" value="FAD-bd_PCMH-like_sf"/>
</dbReference>
<evidence type="ECO:0000313" key="7">
    <source>
        <dbReference type="Proteomes" id="UP000226192"/>
    </source>
</evidence>
<accession>A0A2C5XBX2</accession>
<sequence>MKLATSCCALLSARLGDWTVFPDSAAYNASVSSYFSSQAAAARPACIVLAQNAEHVATAVRILASAPPAQEDDKQNNCRFAIRSGGHAVDARASNIEGGVTLDLRGLSKIDLDLDRSTALVGVGNTWDAVYTKLDALNLGVNGGRVAGVGVGGLTLGGGISYFGTRYGWTADTVSNFEVVLANGSIVNANRFRNANLFWALKGGGNNFGVVTRIDLDTFQQGSFWGGLLTHPSNVSAEAIHEFVKMNSADSYDPYAALILSWGYTPTFGSAILSNIEYTKDTTSTPAVFAGFVNLPRYSGNTSISTSAKRSLEIAQVQQNHYRQIWVTQTFVSTQAALQATFTRFNQSIASVSSIPDIVWSYTLEPLPPALYARPGADNALGLEDREQALVIALFSASWKNPADDAKAQKASRDIVAAIEQDLKRLNALDPYVYMNYAATWQDPIASYGQVNVKRLREVAASVDPHGVFARQVPGGFKIPRQAHHGA</sequence>
<keyword evidence="3" id="KW-0274">FAD</keyword>
<proteinExistence type="inferred from homology"/>
<dbReference type="InterPro" id="IPR016169">
    <property type="entry name" value="FAD-bd_PCMH_sub2"/>
</dbReference>
<keyword evidence="4" id="KW-0560">Oxidoreductase</keyword>
<comment type="caution">
    <text evidence="6">The sequence shown here is derived from an EMBL/GenBank/DDBJ whole genome shotgun (WGS) entry which is preliminary data.</text>
</comment>
<dbReference type="InterPro" id="IPR050416">
    <property type="entry name" value="FAD-linked_Oxidoreductase"/>
</dbReference>
<dbReference type="PANTHER" id="PTHR42973:SF22">
    <property type="entry name" value="FAD-BINDING PCMH-TYPE DOMAIN-CONTAINING PROTEIN-RELATED"/>
    <property type="match status" value="1"/>
</dbReference>
<name>A0A2C5XBX2_9HYPO</name>
<dbReference type="AlphaFoldDB" id="A0A2C5XBX2"/>
<dbReference type="SUPFAM" id="SSF56176">
    <property type="entry name" value="FAD-binding/transporter-associated domain-like"/>
    <property type="match status" value="1"/>
</dbReference>
<evidence type="ECO:0000256" key="4">
    <source>
        <dbReference type="ARBA" id="ARBA00023002"/>
    </source>
</evidence>
<dbReference type="STRING" id="1399860.A0A2C5XBX2"/>
<evidence type="ECO:0000259" key="5">
    <source>
        <dbReference type="PROSITE" id="PS51387"/>
    </source>
</evidence>
<dbReference type="GO" id="GO:0016491">
    <property type="term" value="F:oxidoreductase activity"/>
    <property type="evidence" value="ECO:0007669"/>
    <property type="project" value="UniProtKB-KW"/>
</dbReference>
<feature type="domain" description="FAD-binding PCMH-type" evidence="5">
    <location>
        <begin position="40"/>
        <end position="221"/>
    </location>
</feature>
<reference evidence="6 7" key="1">
    <citation type="submission" date="2017-06" db="EMBL/GenBank/DDBJ databases">
        <title>Ant-infecting Ophiocordyceps genomes reveal a high diversity of potential behavioral manipulation genes and a possible major role for enterotoxins.</title>
        <authorList>
            <person name="De Bekker C."/>
            <person name="Evans H.C."/>
            <person name="Brachmann A."/>
            <person name="Hughes D.P."/>
        </authorList>
    </citation>
    <scope>NUCLEOTIDE SEQUENCE [LARGE SCALE GENOMIC DNA]</scope>
    <source>
        <strain evidence="6 7">Map64</strain>
    </source>
</reference>
<evidence type="ECO:0000313" key="6">
    <source>
        <dbReference type="EMBL" id="PHH66619.1"/>
    </source>
</evidence>
<evidence type="ECO:0000256" key="1">
    <source>
        <dbReference type="ARBA" id="ARBA00005466"/>
    </source>
</evidence>
<dbReference type="InterPro" id="IPR006094">
    <property type="entry name" value="Oxid_FAD_bind_N"/>
</dbReference>
<dbReference type="Pfam" id="PF01565">
    <property type="entry name" value="FAD_binding_4"/>
    <property type="match status" value="1"/>
</dbReference>
<organism evidence="6 7">
    <name type="scientific">Ophiocordyceps australis</name>
    <dbReference type="NCBI Taxonomy" id="1399860"/>
    <lineage>
        <taxon>Eukaryota</taxon>
        <taxon>Fungi</taxon>
        <taxon>Dikarya</taxon>
        <taxon>Ascomycota</taxon>
        <taxon>Pezizomycotina</taxon>
        <taxon>Sordariomycetes</taxon>
        <taxon>Hypocreomycetidae</taxon>
        <taxon>Hypocreales</taxon>
        <taxon>Ophiocordycipitaceae</taxon>
        <taxon>Ophiocordyceps</taxon>
    </lineage>
</organism>
<dbReference type="Gene3D" id="3.30.465.10">
    <property type="match status" value="1"/>
</dbReference>
<comment type="similarity">
    <text evidence="1">Belongs to the oxygen-dependent FAD-linked oxidoreductase family.</text>
</comment>
<keyword evidence="7" id="KW-1185">Reference proteome</keyword>
<dbReference type="PANTHER" id="PTHR42973">
    <property type="entry name" value="BINDING OXIDOREDUCTASE, PUTATIVE (AFU_ORTHOLOGUE AFUA_1G17690)-RELATED"/>
    <property type="match status" value="1"/>
</dbReference>